<evidence type="ECO:0000313" key="1">
    <source>
        <dbReference type="EMBL" id="SVC67533.1"/>
    </source>
</evidence>
<organism evidence="1">
    <name type="scientific">marine metagenome</name>
    <dbReference type="NCBI Taxonomy" id="408172"/>
    <lineage>
        <taxon>unclassified sequences</taxon>
        <taxon>metagenomes</taxon>
        <taxon>ecological metagenomes</taxon>
    </lineage>
</organism>
<reference evidence="1" key="1">
    <citation type="submission" date="2018-05" db="EMBL/GenBank/DDBJ databases">
        <authorList>
            <person name="Lanie J.A."/>
            <person name="Ng W.-L."/>
            <person name="Kazmierczak K.M."/>
            <person name="Andrzejewski T.M."/>
            <person name="Davidsen T.M."/>
            <person name="Wayne K.J."/>
            <person name="Tettelin H."/>
            <person name="Glass J.I."/>
            <person name="Rusch D."/>
            <person name="Podicherti R."/>
            <person name="Tsui H.-C.T."/>
            <person name="Winkler M.E."/>
        </authorList>
    </citation>
    <scope>NUCLEOTIDE SEQUENCE</scope>
</reference>
<accession>A0A382P2E7</accession>
<sequence>VWAGTATVIPWINNNPNIAKNEDRAIPGRLNDRIMSALRWLGCWVRPAIKPITRIRLPI</sequence>
<name>A0A382P2E7_9ZZZZ</name>
<dbReference type="AlphaFoldDB" id="A0A382P2E7"/>
<feature type="non-terminal residue" evidence="1">
    <location>
        <position position="1"/>
    </location>
</feature>
<dbReference type="EMBL" id="UINC01104414">
    <property type="protein sequence ID" value="SVC67533.1"/>
    <property type="molecule type" value="Genomic_DNA"/>
</dbReference>
<protein>
    <submittedName>
        <fullName evidence="1">Uncharacterized protein</fullName>
    </submittedName>
</protein>
<gene>
    <name evidence="1" type="ORF">METZ01_LOCUS320387</name>
</gene>
<proteinExistence type="predicted"/>